<keyword evidence="1" id="KW-0812">Transmembrane</keyword>
<accession>A0A554LN84</accession>
<dbReference type="SUPFAM" id="SSF50998">
    <property type="entry name" value="Quinoprotein alcohol dehydrogenase-like"/>
    <property type="match status" value="1"/>
</dbReference>
<reference evidence="2 3" key="1">
    <citation type="submission" date="2017-07" db="EMBL/GenBank/DDBJ databases">
        <title>Mechanisms for carbon and nitrogen cycling indicate functional differentiation within the Candidate Phyla Radiation.</title>
        <authorList>
            <person name="Danczak R.E."/>
            <person name="Johnston M.D."/>
            <person name="Kenah C."/>
            <person name="Slattery M."/>
            <person name="Wrighton K.C."/>
            <person name="Wilkins M.J."/>
        </authorList>
    </citation>
    <scope>NUCLEOTIDE SEQUENCE [LARGE SCALE GENOMIC DNA]</scope>
    <source>
        <strain evidence="2">Athens1014_28</strain>
    </source>
</reference>
<dbReference type="EMBL" id="VMGN01000014">
    <property type="protein sequence ID" value="TSC94350.1"/>
    <property type="molecule type" value="Genomic_DNA"/>
</dbReference>
<evidence type="ECO:0000313" key="3">
    <source>
        <dbReference type="Proteomes" id="UP000316495"/>
    </source>
</evidence>
<comment type="caution">
    <text evidence="2">The sequence shown here is derived from an EMBL/GenBank/DDBJ whole genome shotgun (WGS) entry which is preliminary data.</text>
</comment>
<evidence type="ECO:0000313" key="2">
    <source>
        <dbReference type="EMBL" id="TSC94350.1"/>
    </source>
</evidence>
<sequence>MDSDFNVLWNKKYFLAPGYSTALKGGFNDIELSQDGYLYGLTVGTTVVAGVATSATASLVKINPSNGDIVWQKDRPKPVWAGKTPWADTWDEGSGPRIDSEGNIYISYSVGCGRNKNNGQQIVPGPITIVKYDPDGNELWSVVDDLIEGRTLCFTFPTYEDSWEMVVDSENSVYVDSSYWITSAINNMGYATTKYNKDGNFQWRDIKDYTGDWDSPRSLSIDNDDYIYVNGNPPISQGLSCNLRKLGKDGSVLIEGQNLNPTGTAADFSYCWGAVVDKFDRWVSVGNNVGKLSMAYYRKSGESTMVLESLINYDLTMMTGTQGLHKTSIDKFGNVYSVMPRFINGSSREQTAILKSKNTYPNTMPATGTPVTLINNTGFAYETLTAFSIAYGEADQNDAGFQISNNGTDWYWWNGSAWVETTGNDYNNASTINSNISSFSTQVGSGTFYFKAFMLTDGTKQVDLASVTLTAASATTAPVTTVLSIKKKTSYLSPLAIIEESKIDTGAIENTPIKTKTSEKSNNFGKNLLVYSGVILGLGALFVGGRWLFLLIKKRRSN</sequence>
<name>A0A554LN84_9BACT</name>
<feature type="transmembrane region" description="Helical" evidence="1">
    <location>
        <begin position="528"/>
        <end position="552"/>
    </location>
</feature>
<dbReference type="InterPro" id="IPR011047">
    <property type="entry name" value="Quinoprotein_ADH-like_sf"/>
</dbReference>
<proteinExistence type="predicted"/>
<evidence type="ECO:0000256" key="1">
    <source>
        <dbReference type="SAM" id="Phobius"/>
    </source>
</evidence>
<organism evidence="2 3">
    <name type="scientific">Candidatus Berkelbacteria bacterium Athens1014_28</name>
    <dbReference type="NCBI Taxonomy" id="2017145"/>
    <lineage>
        <taxon>Bacteria</taxon>
        <taxon>Candidatus Berkelbacteria</taxon>
    </lineage>
</organism>
<protein>
    <submittedName>
        <fullName evidence="2">Fibronectin, type III protein</fullName>
    </submittedName>
</protein>
<keyword evidence="1" id="KW-0472">Membrane</keyword>
<dbReference type="AlphaFoldDB" id="A0A554LN84"/>
<gene>
    <name evidence="2" type="ORF">Athens101428_303</name>
</gene>
<dbReference type="Proteomes" id="UP000316495">
    <property type="component" value="Unassembled WGS sequence"/>
</dbReference>
<keyword evidence="1" id="KW-1133">Transmembrane helix</keyword>